<gene>
    <name evidence="2" type="ORF">SAMN05444716_11259</name>
</gene>
<name>A0A1I6W3H4_9ACTN</name>
<keyword evidence="3" id="KW-1185">Reference proteome</keyword>
<dbReference type="InterPro" id="IPR036291">
    <property type="entry name" value="NAD(P)-bd_dom_sf"/>
</dbReference>
<sequence>MTGPARTLVTGATGAVGSAVLRALNAAGRPAHGVSRGGVPGRDHSVWRMGEEEPPAELRRPWDAVVHCVADTRFNLPDAEAEDANVRPLRAVLSLAGRNTHLVHLSSSFATGLEGDVSSPARDAYRNSYEWSKATAERLVHAERGHADIVRFPIVMGARADGHLDRYSGFFWLPAAMCNGAVPALVVEEKGLLDIVSSDDVATHVVQLLDGGPPDGHRLSVLGRGDGAQRVGDAFDTVLKALNTWRAEHGVPQLDPLPHVTPQQWNRFYLPFAEEYLDRVQLLRVTAFRAYQGYLSVTDPFDVTVRVPPTREVLYRSIRRWAQTHATSARRVPRPWRA</sequence>
<dbReference type="RefSeq" id="WP_019434290.1">
    <property type="nucleotide sequence ID" value="NZ_CP054938.1"/>
</dbReference>
<dbReference type="AlphaFoldDB" id="A0A1I6W3H4"/>
<evidence type="ECO:0000313" key="2">
    <source>
        <dbReference type="EMBL" id="SFT20520.1"/>
    </source>
</evidence>
<dbReference type="STRING" id="1176198.SAMN05444716_11259"/>
<dbReference type="EMBL" id="FPAB01000012">
    <property type="protein sequence ID" value="SFT20520.1"/>
    <property type="molecule type" value="Genomic_DNA"/>
</dbReference>
<proteinExistence type="predicted"/>
<feature type="domain" description="Thioester reductase (TE)" evidence="1">
    <location>
        <begin position="57"/>
        <end position="203"/>
    </location>
</feature>
<reference evidence="3" key="1">
    <citation type="submission" date="2016-10" db="EMBL/GenBank/DDBJ databases">
        <authorList>
            <person name="Varghese N."/>
            <person name="Submissions S."/>
        </authorList>
    </citation>
    <scope>NUCLEOTIDE SEQUENCE [LARGE SCALE GENOMIC DNA]</scope>
    <source>
        <strain evidence="3">CGMCC 4.7047</strain>
    </source>
</reference>
<dbReference type="Pfam" id="PF07993">
    <property type="entry name" value="NAD_binding_4"/>
    <property type="match status" value="1"/>
</dbReference>
<dbReference type="Gene3D" id="3.40.50.720">
    <property type="entry name" value="NAD(P)-binding Rossmann-like Domain"/>
    <property type="match status" value="1"/>
</dbReference>
<dbReference type="InterPro" id="IPR013120">
    <property type="entry name" value="FAR_NAD-bd"/>
</dbReference>
<accession>A0A1I6W3H4</accession>
<organism evidence="2 3">
    <name type="scientific">Streptomyces harbinensis</name>
    <dbReference type="NCBI Taxonomy" id="1176198"/>
    <lineage>
        <taxon>Bacteria</taxon>
        <taxon>Bacillati</taxon>
        <taxon>Actinomycetota</taxon>
        <taxon>Actinomycetes</taxon>
        <taxon>Kitasatosporales</taxon>
        <taxon>Streptomycetaceae</taxon>
        <taxon>Streptomyces</taxon>
    </lineage>
</organism>
<dbReference type="Proteomes" id="UP000198873">
    <property type="component" value="Unassembled WGS sequence"/>
</dbReference>
<evidence type="ECO:0000259" key="1">
    <source>
        <dbReference type="Pfam" id="PF07993"/>
    </source>
</evidence>
<dbReference type="SUPFAM" id="SSF51735">
    <property type="entry name" value="NAD(P)-binding Rossmann-fold domains"/>
    <property type="match status" value="1"/>
</dbReference>
<evidence type="ECO:0000313" key="3">
    <source>
        <dbReference type="Proteomes" id="UP000198873"/>
    </source>
</evidence>
<protein>
    <submittedName>
        <fullName evidence="2">Nucleoside-diphosphate-sugar epimerase</fullName>
    </submittedName>
</protein>